<keyword evidence="3" id="KW-0813">Transport</keyword>
<feature type="transmembrane region" description="Helical" evidence="9">
    <location>
        <begin position="226"/>
        <end position="250"/>
    </location>
</feature>
<comment type="similarity">
    <text evidence="2">Belongs to the amino acid/polyamine transporter 2 family.</text>
</comment>
<feature type="transmembrane region" description="Helical" evidence="9">
    <location>
        <begin position="270"/>
        <end position="290"/>
    </location>
</feature>
<feature type="transmembrane region" description="Helical" evidence="9">
    <location>
        <begin position="365"/>
        <end position="386"/>
    </location>
</feature>
<evidence type="ECO:0000259" key="10">
    <source>
        <dbReference type="Pfam" id="PF01490"/>
    </source>
</evidence>
<evidence type="ECO:0000313" key="12">
    <source>
        <dbReference type="EMBL" id="KFG26586.1"/>
    </source>
</evidence>
<dbReference type="Pfam" id="PF01490">
    <property type="entry name" value="Aa_trans"/>
    <property type="match status" value="1"/>
</dbReference>
<dbReference type="PANTHER" id="PTHR22950">
    <property type="entry name" value="AMINO ACID TRANSPORTER"/>
    <property type="match status" value="1"/>
</dbReference>
<feature type="transmembrane region" description="Helical" evidence="9">
    <location>
        <begin position="80"/>
        <end position="102"/>
    </location>
</feature>
<feature type="transmembrane region" description="Helical" evidence="9">
    <location>
        <begin position="151"/>
        <end position="170"/>
    </location>
</feature>
<dbReference type="EMBL" id="JH604633">
    <property type="protein sequence ID" value="EHY66726.1"/>
    <property type="molecule type" value="Genomic_DNA"/>
</dbReference>
<evidence type="ECO:0000256" key="3">
    <source>
        <dbReference type="ARBA" id="ARBA00022448"/>
    </source>
</evidence>
<dbReference type="AlphaFoldDB" id="H8Z9U5"/>
<sequence>MKISEFGAGYFNLLKTIMGAGIISYPLFFAKFGSVTATILSCVAALLTFSSLIMLCECADYAKSTDKTFSAALSKVWPEVASFFNVVVFVKCFGVSISYLILLQPMLAYLLNMTGLSIFQNMQKMQVIFLYALIMFPICSMKDLKSLRYTSMIGIIGVYVCIGGSIYNYIVTRSAVPTFPETPLFTAPTYSWIGMAGQFIFSFTCHQNIFSIRASLKEPSLKGMKYIVGAGLSTALSLYLIFGMVIYITYGSQIQDNVFGLFVDGHVKEMVYMFYTVFISCSFPLQVYPARDCLAEWISGRQSKNASITRVCCTGAIVLVASLISLLPVSLSTIQTAVGGSASAIMCNFIPAICIMKIPKSKSPMIMICAFFLMAYGILAVSGVFIKLSEQISSK</sequence>
<keyword evidence="6" id="KW-0029">Amino-acid transport</keyword>
<dbReference type="GO" id="GO:0015189">
    <property type="term" value="F:L-lysine transmembrane transporter activity"/>
    <property type="evidence" value="ECO:0007669"/>
    <property type="project" value="TreeGrafter"/>
</dbReference>
<feature type="transmembrane region" description="Helical" evidence="9">
    <location>
        <begin position="311"/>
        <end position="331"/>
    </location>
</feature>
<evidence type="ECO:0000256" key="8">
    <source>
        <dbReference type="ARBA" id="ARBA00023136"/>
    </source>
</evidence>
<evidence type="ECO:0000256" key="5">
    <source>
        <dbReference type="ARBA" id="ARBA00022692"/>
    </source>
</evidence>
<feature type="transmembrane region" description="Helical" evidence="9">
    <location>
        <begin position="122"/>
        <end position="139"/>
    </location>
</feature>
<dbReference type="HOGENOM" id="CLU_009020_1_2_1"/>
<feature type="transmembrane region" description="Helical" evidence="9">
    <location>
        <begin position="190"/>
        <end position="214"/>
    </location>
</feature>
<evidence type="ECO:0000256" key="2">
    <source>
        <dbReference type="ARBA" id="ARBA00008066"/>
    </source>
</evidence>
<reference evidence="12 13" key="3">
    <citation type="journal article" date="2014" name="Genome Announc.">
        <title>Genome Sequence of the Microsporidian Species Nematocida sp1 Strain ERTm6 (ATCC PRA-372).</title>
        <authorList>
            <person name="Bakowski M.A."/>
            <person name="Priest M."/>
            <person name="Young S."/>
            <person name="Cuomo C.A."/>
            <person name="Troemel E.R."/>
        </authorList>
    </citation>
    <scope>NUCLEOTIDE SEQUENCE [LARGE SCALE GENOMIC DNA]</scope>
    <source>
        <strain evidence="12 13">ERTm6</strain>
    </source>
</reference>
<evidence type="ECO:0000256" key="7">
    <source>
        <dbReference type="ARBA" id="ARBA00022989"/>
    </source>
</evidence>
<protein>
    <recommendedName>
        <fullName evidence="10">Amino acid transporter transmembrane domain-containing protein</fullName>
    </recommendedName>
</protein>
<evidence type="ECO:0000256" key="9">
    <source>
        <dbReference type="SAM" id="Phobius"/>
    </source>
</evidence>
<dbReference type="Proteomes" id="UP000054524">
    <property type="component" value="Unassembled WGS sequence"/>
</dbReference>
<gene>
    <name evidence="11" type="ORF">NERG_00366</name>
    <name evidence="12" type="ORF">NESG_00737</name>
</gene>
<comment type="subcellular location">
    <subcellularLocation>
        <location evidence="1">Vacuole membrane</location>
        <topology evidence="1">Multi-pass membrane protein</topology>
    </subcellularLocation>
</comment>
<feature type="domain" description="Amino acid transporter transmembrane" evidence="10">
    <location>
        <begin position="7"/>
        <end position="380"/>
    </location>
</feature>
<dbReference type="GO" id="GO:0005774">
    <property type="term" value="C:vacuolar membrane"/>
    <property type="evidence" value="ECO:0007669"/>
    <property type="project" value="UniProtKB-SubCell"/>
</dbReference>
<dbReference type="GO" id="GO:0015194">
    <property type="term" value="F:L-serine transmembrane transporter activity"/>
    <property type="evidence" value="ECO:0007669"/>
    <property type="project" value="TreeGrafter"/>
</dbReference>
<reference evidence="12" key="2">
    <citation type="submission" date="2012-10" db="EMBL/GenBank/DDBJ databases">
        <authorList>
            <consortium name="The Broad Institute Genome Sequencing Platform"/>
            <consortium name="The Broad Institute Genome Sequencing Center for Infectious Disease"/>
            <person name="Cuomo C."/>
            <person name="Troemel E."/>
            <person name="Walker B."/>
            <person name="Young S.K."/>
            <person name="Zeng Q."/>
            <person name="Gargeya S."/>
            <person name="Fitzgerald M."/>
            <person name="Haas B."/>
            <person name="Abouelleil A."/>
            <person name="Alvarado L."/>
            <person name="Arachchi H.M."/>
            <person name="Berlin A.M."/>
            <person name="Chapman S.B."/>
            <person name="Goldberg J."/>
            <person name="Griggs A."/>
            <person name="Gujja S."/>
            <person name="Hansen M."/>
            <person name="Howarth C."/>
            <person name="Imamovic A."/>
            <person name="Larimer J."/>
            <person name="McCowan C."/>
            <person name="Murphy C."/>
            <person name="Neiman D."/>
            <person name="Pearson M."/>
            <person name="Priest M."/>
            <person name="Roberts A."/>
            <person name="Saif S."/>
            <person name="Shea T."/>
            <person name="Sisk P."/>
            <person name="Sykes S."/>
            <person name="Wortman J."/>
            <person name="Nusbaum C."/>
            <person name="Birren B."/>
        </authorList>
    </citation>
    <scope>NUCLEOTIDE SEQUENCE</scope>
    <source>
        <strain evidence="12">ERTm6</strain>
    </source>
</reference>
<feature type="transmembrane region" description="Helical" evidence="9">
    <location>
        <begin position="35"/>
        <end position="59"/>
    </location>
</feature>
<keyword evidence="7 9" id="KW-1133">Transmembrane helix</keyword>
<dbReference type="GO" id="GO:0005313">
    <property type="term" value="F:L-glutamate transmembrane transporter activity"/>
    <property type="evidence" value="ECO:0007669"/>
    <property type="project" value="TreeGrafter"/>
</dbReference>
<dbReference type="InterPro" id="IPR013057">
    <property type="entry name" value="AA_transpt_TM"/>
</dbReference>
<dbReference type="GO" id="GO:0061459">
    <property type="term" value="F:L-arginine transmembrane transporter activity"/>
    <property type="evidence" value="ECO:0007669"/>
    <property type="project" value="TreeGrafter"/>
</dbReference>
<evidence type="ECO:0000256" key="1">
    <source>
        <dbReference type="ARBA" id="ARBA00004128"/>
    </source>
</evidence>
<keyword evidence="5 9" id="KW-0812">Transmembrane</keyword>
<name>H8Z9U5_NEMA1</name>
<dbReference type="Proteomes" id="UP000005622">
    <property type="component" value="Unassembled WGS sequence"/>
</dbReference>
<reference evidence="11" key="1">
    <citation type="submission" date="2011-03" db="EMBL/GenBank/DDBJ databases">
        <title>The Genome Sequence of Nematocida sp1 strain ERTm2.</title>
        <authorList>
            <consortium name="The Broad Institute Genome Sequencing Platform"/>
            <consortium name="The Broad Institute Genome Sequencing Center for Infectious Disease"/>
            <person name="Cuomo C."/>
            <person name="Troemel E."/>
            <person name="Young S.K."/>
            <person name="Zeng Q."/>
            <person name="Gargeya S."/>
            <person name="Fitzgerald M."/>
            <person name="Haas B."/>
            <person name="Abouelleil A."/>
            <person name="Alvarado L."/>
            <person name="Arachchi H.M."/>
            <person name="Berlin A."/>
            <person name="Brown A."/>
            <person name="Chapman S.B."/>
            <person name="Chen Z."/>
            <person name="Dunbar C."/>
            <person name="Freedman E."/>
            <person name="Gearin G."/>
            <person name="Gellesch M."/>
            <person name="Goldberg J."/>
            <person name="Griggs A."/>
            <person name="Gujja S."/>
            <person name="Heilman E.R."/>
            <person name="Heiman D."/>
            <person name="Howarth C."/>
            <person name="Larson L."/>
            <person name="Lui A."/>
            <person name="MacDonald P.J.P."/>
            <person name="Mehta T."/>
            <person name="Montmayeur A."/>
            <person name="Murphy C."/>
            <person name="Neiman D."/>
            <person name="Pearson M."/>
            <person name="Priest M."/>
            <person name="Roberts A."/>
            <person name="Saif S."/>
            <person name="Shea T."/>
            <person name="Shenoy N."/>
            <person name="Sisk P."/>
            <person name="Stolte C."/>
            <person name="Sykes S."/>
            <person name="White J."/>
            <person name="Yandava C."/>
            <person name="Wortman J."/>
            <person name="Nusbaum C."/>
            <person name="Birren B."/>
        </authorList>
    </citation>
    <scope>NUCLEOTIDE SEQUENCE</scope>
    <source>
        <strain evidence="11">ERTm2</strain>
    </source>
</reference>
<proteinExistence type="inferred from homology"/>
<keyword evidence="8 9" id="KW-0472">Membrane</keyword>
<dbReference type="EMBL" id="AKIJ01000002">
    <property type="protein sequence ID" value="KFG26586.1"/>
    <property type="molecule type" value="Genomic_DNA"/>
</dbReference>
<accession>H8Z9U5</accession>
<accession>A0A086J368</accession>
<dbReference type="GO" id="GO:0005302">
    <property type="term" value="F:L-tyrosine transmembrane transporter activity"/>
    <property type="evidence" value="ECO:0007669"/>
    <property type="project" value="TreeGrafter"/>
</dbReference>
<organism evidence="11">
    <name type="scientific">Nematocida ausubeli (strain ATCC PRA-371 / ERTm2)</name>
    <name type="common">Nematode killer fungus</name>
    <dbReference type="NCBI Taxonomy" id="1913371"/>
    <lineage>
        <taxon>Eukaryota</taxon>
        <taxon>Fungi</taxon>
        <taxon>Fungi incertae sedis</taxon>
        <taxon>Microsporidia</taxon>
        <taxon>Nematocida</taxon>
    </lineage>
</organism>
<feature type="transmembrane region" description="Helical" evidence="9">
    <location>
        <begin position="12"/>
        <end position="29"/>
    </location>
</feature>
<dbReference type="PANTHER" id="PTHR22950:SF678">
    <property type="entry name" value="VACUOLAR AMINO ACID TRANSPORTER 5-RELATED"/>
    <property type="match status" value="1"/>
</dbReference>
<dbReference type="GO" id="GO:0005290">
    <property type="term" value="F:L-histidine transmembrane transporter activity"/>
    <property type="evidence" value="ECO:0007669"/>
    <property type="project" value="TreeGrafter"/>
</dbReference>
<evidence type="ECO:0000256" key="4">
    <source>
        <dbReference type="ARBA" id="ARBA00022554"/>
    </source>
</evidence>
<dbReference type="STRING" id="944018.H8Z9U5"/>
<evidence type="ECO:0000313" key="11">
    <source>
        <dbReference type="EMBL" id="EHY66726.1"/>
    </source>
</evidence>
<evidence type="ECO:0000313" key="13">
    <source>
        <dbReference type="Proteomes" id="UP000054524"/>
    </source>
</evidence>
<keyword evidence="4" id="KW-0926">Vacuole</keyword>
<keyword evidence="13" id="KW-1185">Reference proteome</keyword>
<evidence type="ECO:0000256" key="6">
    <source>
        <dbReference type="ARBA" id="ARBA00022970"/>
    </source>
</evidence>